<dbReference type="SUPFAM" id="SSF53649">
    <property type="entry name" value="Alkaline phosphatase-like"/>
    <property type="match status" value="1"/>
</dbReference>
<dbReference type="AlphaFoldDB" id="A0AAD3E3N9"/>
<comment type="caution">
    <text evidence="3">The sequence shown here is derived from an EMBL/GenBank/DDBJ whole genome shotgun (WGS) entry which is preliminary data.</text>
</comment>
<dbReference type="GO" id="GO:0005539">
    <property type="term" value="F:glycosaminoglycan binding"/>
    <property type="evidence" value="ECO:0007669"/>
    <property type="project" value="TreeGrafter"/>
</dbReference>
<dbReference type="PANTHER" id="PTHR43108">
    <property type="entry name" value="N-ACETYLGLUCOSAMINE-6-SULFATASE FAMILY MEMBER"/>
    <property type="match status" value="1"/>
</dbReference>
<accession>A0AAD3E3N9</accession>
<feature type="compositionally biased region" description="Pro residues" evidence="2">
    <location>
        <begin position="1"/>
        <end position="72"/>
    </location>
</feature>
<name>A0AAD3E3N9_9CHLO</name>
<gene>
    <name evidence="3" type="ORF">Agub_g14781</name>
</gene>
<dbReference type="PRINTS" id="PR01217">
    <property type="entry name" value="PRICHEXTENSN"/>
</dbReference>
<organism evidence="3 4">
    <name type="scientific">Astrephomene gubernaculifera</name>
    <dbReference type="NCBI Taxonomy" id="47775"/>
    <lineage>
        <taxon>Eukaryota</taxon>
        <taxon>Viridiplantae</taxon>
        <taxon>Chlorophyta</taxon>
        <taxon>core chlorophytes</taxon>
        <taxon>Chlorophyceae</taxon>
        <taxon>CS clade</taxon>
        <taxon>Chlamydomonadales</taxon>
        <taxon>Astrephomenaceae</taxon>
        <taxon>Astrephomene</taxon>
    </lineage>
</organism>
<dbReference type="InterPro" id="IPR017850">
    <property type="entry name" value="Alkaline_phosphatase_core_sf"/>
</dbReference>
<feature type="non-terminal residue" evidence="3">
    <location>
        <position position="1"/>
    </location>
</feature>
<evidence type="ECO:0000313" key="3">
    <source>
        <dbReference type="EMBL" id="GFR52247.1"/>
    </source>
</evidence>
<feature type="region of interest" description="Disordered" evidence="2">
    <location>
        <begin position="1"/>
        <end position="77"/>
    </location>
</feature>
<dbReference type="GO" id="GO:0008449">
    <property type="term" value="F:N-acetylglucosamine-6-sulfatase activity"/>
    <property type="evidence" value="ECO:0007669"/>
    <property type="project" value="TreeGrafter"/>
</dbReference>
<evidence type="ECO:0000313" key="4">
    <source>
        <dbReference type="Proteomes" id="UP001054857"/>
    </source>
</evidence>
<evidence type="ECO:0000256" key="1">
    <source>
        <dbReference type="ARBA" id="ARBA00008779"/>
    </source>
</evidence>
<keyword evidence="4" id="KW-1185">Reference proteome</keyword>
<sequence length="203" mass="21651">PPPSPPPPAPAPPPKPPTPPLPPQSPPTPPPYPLPPLPNPSPPSPTPSPPSPSPSPPPSPNPPPSPIPPPPRPPERRGRLGTCYKYVVWCMGYKELYDLVLDPYELTNRITTAPAALIDRLDALLTAVGYCKGTAACSNPYTLLHPDGSVTNFEEAMDPRYDAFYAGLKKFSFKKCSIGYNTDNEDSWLKAGAKQPPPAAAKG</sequence>
<proteinExistence type="inferred from homology"/>
<reference evidence="3 4" key="1">
    <citation type="journal article" date="2021" name="Sci. Rep.">
        <title>Genome sequencing of the multicellular alga Astrephomene provides insights into convergent evolution of germ-soma differentiation.</title>
        <authorList>
            <person name="Yamashita S."/>
            <person name="Yamamoto K."/>
            <person name="Matsuzaki R."/>
            <person name="Suzuki S."/>
            <person name="Yamaguchi H."/>
            <person name="Hirooka S."/>
            <person name="Minakuchi Y."/>
            <person name="Miyagishima S."/>
            <person name="Kawachi M."/>
            <person name="Toyoda A."/>
            <person name="Nozaki H."/>
        </authorList>
    </citation>
    <scope>NUCLEOTIDE SEQUENCE [LARGE SCALE GENOMIC DNA]</scope>
    <source>
        <strain evidence="3 4">NIES-4017</strain>
    </source>
</reference>
<dbReference type="PANTHER" id="PTHR43108:SF8">
    <property type="entry name" value="SD21168P"/>
    <property type="match status" value="1"/>
</dbReference>
<dbReference type="EMBL" id="BMAR01000060">
    <property type="protein sequence ID" value="GFR52247.1"/>
    <property type="molecule type" value="Genomic_DNA"/>
</dbReference>
<protein>
    <submittedName>
        <fullName evidence="3">Uncharacterized protein</fullName>
    </submittedName>
</protein>
<dbReference type="Proteomes" id="UP001054857">
    <property type="component" value="Unassembled WGS sequence"/>
</dbReference>
<evidence type="ECO:0000256" key="2">
    <source>
        <dbReference type="SAM" id="MobiDB-lite"/>
    </source>
</evidence>
<comment type="similarity">
    <text evidence="1">Belongs to the sulfatase family.</text>
</comment>